<name>A0A7R9FBK0_9NEOP</name>
<dbReference type="EMBL" id="OD571459">
    <property type="protein sequence ID" value="CAD7449309.1"/>
    <property type="molecule type" value="Genomic_DNA"/>
</dbReference>
<gene>
    <name evidence="1" type="ORF">TBIB3V08_LOCUS11584</name>
</gene>
<evidence type="ECO:0000313" key="1">
    <source>
        <dbReference type="EMBL" id="CAD7449309.1"/>
    </source>
</evidence>
<accession>A0A7R9FBK0</accession>
<dbReference type="AlphaFoldDB" id="A0A7R9FBK0"/>
<reference evidence="1" key="1">
    <citation type="submission" date="2020-11" db="EMBL/GenBank/DDBJ databases">
        <authorList>
            <person name="Tran Van P."/>
        </authorList>
    </citation>
    <scope>NUCLEOTIDE SEQUENCE</scope>
</reference>
<proteinExistence type="predicted"/>
<protein>
    <submittedName>
        <fullName evidence="1">Uncharacterized protein</fullName>
    </submittedName>
</protein>
<sequence>MRTSNEHYNLEDLQREDSSLVLCHALADRSIVYEGICLLWSAAGPIAELYSNKLLVSRATSIWDLYTLWSRGLRRRSRNRLYCQKKGRLGLESWQVLEMFHTTLVRRSLVLDKVYTTLVRRSLVLDKVHTTLVRRSQVLDKVHTTLVRRSQVLDKVHTTLVRRSLVLDKVLDKVHTTLVRRSQVLDKVHTTLVRRSQVLDKVHTTLVRRDEEGRILEVIYLRLRRRRVGNYLGNTSLNRSNWDWNPDIPVISRLVQHESDALARSATGCRGQPPKTAHYIVNTPITCEGEFIPLGY</sequence>
<organism evidence="1">
    <name type="scientific">Timema bartmani</name>
    <dbReference type="NCBI Taxonomy" id="61472"/>
    <lineage>
        <taxon>Eukaryota</taxon>
        <taxon>Metazoa</taxon>
        <taxon>Ecdysozoa</taxon>
        <taxon>Arthropoda</taxon>
        <taxon>Hexapoda</taxon>
        <taxon>Insecta</taxon>
        <taxon>Pterygota</taxon>
        <taxon>Neoptera</taxon>
        <taxon>Polyneoptera</taxon>
        <taxon>Phasmatodea</taxon>
        <taxon>Timematodea</taxon>
        <taxon>Timematoidea</taxon>
        <taxon>Timematidae</taxon>
        <taxon>Timema</taxon>
    </lineage>
</organism>